<dbReference type="STRING" id="52689.AKG39_11735"/>
<dbReference type="InterPro" id="IPR013752">
    <property type="entry name" value="KPA_reductase"/>
</dbReference>
<proteinExistence type="predicted"/>
<dbReference type="Pfam" id="PF08546">
    <property type="entry name" value="ApbA_C"/>
    <property type="match status" value="1"/>
</dbReference>
<gene>
    <name evidence="2" type="ORF">AKG39_11735</name>
</gene>
<name>A0A0L6U112_9FIRM</name>
<dbReference type="EMBL" id="LGYO01000028">
    <property type="protein sequence ID" value="KNZ41490.1"/>
    <property type="molecule type" value="Genomic_DNA"/>
</dbReference>
<sequence>MGILFGAQIAQKIGDALSDAGKPFMRQDIEAKRPSEVALFSGTVVALGQKHGIKTPVNAMLYDNIMAIEKSYRGY</sequence>
<feature type="domain" description="Ketopantoate reductase C-terminal" evidence="1">
    <location>
        <begin position="12"/>
        <end position="69"/>
    </location>
</feature>
<dbReference type="Gene3D" id="1.10.1040.10">
    <property type="entry name" value="N-(1-d-carboxylethyl)-l-norvaline Dehydrogenase, domain 2"/>
    <property type="match status" value="1"/>
</dbReference>
<dbReference type="InterPro" id="IPR008927">
    <property type="entry name" value="6-PGluconate_DH-like_C_sf"/>
</dbReference>
<accession>A0A0L6U112</accession>
<keyword evidence="3" id="KW-1185">Reference proteome</keyword>
<dbReference type="OrthoDB" id="9793586at2"/>
<dbReference type="Proteomes" id="UP000036873">
    <property type="component" value="Unassembled WGS sequence"/>
</dbReference>
<evidence type="ECO:0000313" key="3">
    <source>
        <dbReference type="Proteomes" id="UP000036873"/>
    </source>
</evidence>
<reference evidence="3" key="1">
    <citation type="submission" date="2015-07" db="EMBL/GenBank/DDBJ databases">
        <title>Draft genome sequence of Acetobacterium bakii DSM 8293, a potential psychrophilic chemical producer through syngas fermentation.</title>
        <authorList>
            <person name="Song Y."/>
            <person name="Hwang S."/>
            <person name="Cho B.-K."/>
        </authorList>
    </citation>
    <scope>NUCLEOTIDE SEQUENCE [LARGE SCALE GENOMIC DNA]</scope>
    <source>
        <strain evidence="3">DSM 8239</strain>
    </source>
</reference>
<dbReference type="SUPFAM" id="SSF48179">
    <property type="entry name" value="6-phosphogluconate dehydrogenase C-terminal domain-like"/>
    <property type="match status" value="1"/>
</dbReference>
<comment type="caution">
    <text evidence="2">The sequence shown here is derived from an EMBL/GenBank/DDBJ whole genome shotgun (WGS) entry which is preliminary data.</text>
</comment>
<organism evidence="2 3">
    <name type="scientific">Acetobacterium bakii</name>
    <dbReference type="NCBI Taxonomy" id="52689"/>
    <lineage>
        <taxon>Bacteria</taxon>
        <taxon>Bacillati</taxon>
        <taxon>Bacillota</taxon>
        <taxon>Clostridia</taxon>
        <taxon>Eubacteriales</taxon>
        <taxon>Eubacteriaceae</taxon>
        <taxon>Acetobacterium</taxon>
    </lineage>
</organism>
<evidence type="ECO:0000313" key="2">
    <source>
        <dbReference type="EMBL" id="KNZ41490.1"/>
    </source>
</evidence>
<dbReference type="InterPro" id="IPR013328">
    <property type="entry name" value="6PGD_dom2"/>
</dbReference>
<evidence type="ECO:0000259" key="1">
    <source>
        <dbReference type="Pfam" id="PF08546"/>
    </source>
</evidence>
<dbReference type="AlphaFoldDB" id="A0A0L6U112"/>
<protein>
    <recommendedName>
        <fullName evidence="1">Ketopantoate reductase C-terminal domain-containing protein</fullName>
    </recommendedName>
</protein>